<dbReference type="PANTHER" id="PTHR46720">
    <property type="entry name" value="HYDROXYLASE, PUTATIVE (AFU_ORTHOLOGUE AFUA_3G01460)-RELATED"/>
    <property type="match status" value="1"/>
</dbReference>
<gene>
    <name evidence="6" type="ORF">LTR78_001070</name>
</gene>
<evidence type="ECO:0000313" key="6">
    <source>
        <dbReference type="EMBL" id="KAK3679509.1"/>
    </source>
</evidence>
<evidence type="ECO:0000256" key="2">
    <source>
        <dbReference type="ARBA" id="ARBA00022827"/>
    </source>
</evidence>
<dbReference type="SUPFAM" id="SSF51905">
    <property type="entry name" value="FAD/NAD(P)-binding domain"/>
    <property type="match status" value="1"/>
</dbReference>
<feature type="domain" description="FAD-binding" evidence="5">
    <location>
        <begin position="161"/>
        <end position="352"/>
    </location>
</feature>
<keyword evidence="2" id="KW-0274">FAD</keyword>
<dbReference type="AlphaFoldDB" id="A0AAE1C647"/>
<dbReference type="Proteomes" id="UP001274830">
    <property type="component" value="Unassembled WGS sequence"/>
</dbReference>
<organism evidence="6 7">
    <name type="scientific">Recurvomyces mirabilis</name>
    <dbReference type="NCBI Taxonomy" id="574656"/>
    <lineage>
        <taxon>Eukaryota</taxon>
        <taxon>Fungi</taxon>
        <taxon>Dikarya</taxon>
        <taxon>Ascomycota</taxon>
        <taxon>Pezizomycotina</taxon>
        <taxon>Dothideomycetes</taxon>
        <taxon>Dothideomycetidae</taxon>
        <taxon>Mycosphaerellales</taxon>
        <taxon>Teratosphaeriaceae</taxon>
        <taxon>Recurvomyces</taxon>
    </lineage>
</organism>
<evidence type="ECO:0000313" key="7">
    <source>
        <dbReference type="Proteomes" id="UP001274830"/>
    </source>
</evidence>
<protein>
    <recommendedName>
        <fullName evidence="5">FAD-binding domain-containing protein</fullName>
    </recommendedName>
</protein>
<dbReference type="PANTHER" id="PTHR46720:SF3">
    <property type="entry name" value="FAD-BINDING DOMAIN-CONTAINING PROTEIN-RELATED"/>
    <property type="match status" value="1"/>
</dbReference>
<feature type="transmembrane region" description="Helical" evidence="4">
    <location>
        <begin position="6"/>
        <end position="25"/>
    </location>
</feature>
<dbReference type="EMBL" id="JAUTXT010000002">
    <property type="protein sequence ID" value="KAK3679509.1"/>
    <property type="molecule type" value="Genomic_DNA"/>
</dbReference>
<keyword evidence="1" id="KW-0285">Flavoprotein</keyword>
<keyword evidence="4" id="KW-0812">Transmembrane</keyword>
<dbReference type="InterPro" id="IPR002938">
    <property type="entry name" value="FAD-bd"/>
</dbReference>
<comment type="caution">
    <text evidence="6">The sequence shown here is derived from an EMBL/GenBank/DDBJ whole genome shotgun (WGS) entry which is preliminary data.</text>
</comment>
<dbReference type="Pfam" id="PF13450">
    <property type="entry name" value="NAD_binding_8"/>
    <property type="match status" value="1"/>
</dbReference>
<keyword evidence="3" id="KW-0560">Oxidoreductase</keyword>
<evidence type="ECO:0000256" key="1">
    <source>
        <dbReference type="ARBA" id="ARBA00022630"/>
    </source>
</evidence>
<keyword evidence="7" id="KW-1185">Reference proteome</keyword>
<evidence type="ECO:0000256" key="3">
    <source>
        <dbReference type="ARBA" id="ARBA00023002"/>
    </source>
</evidence>
<dbReference type="Pfam" id="PF01494">
    <property type="entry name" value="FAD_binding_3"/>
    <property type="match status" value="1"/>
</dbReference>
<evidence type="ECO:0000259" key="5">
    <source>
        <dbReference type="Pfam" id="PF01494"/>
    </source>
</evidence>
<evidence type="ECO:0000256" key="4">
    <source>
        <dbReference type="SAM" id="Phobius"/>
    </source>
</evidence>
<sequence>MAANKPSIAIIGGGISGLTLAIALIRRGLNVQIYEQARAFGEIGAGVAFGPNSIRAMKTCSPDIFDAFEKVATINQWPEKKNVWFDFHDGYDKDSPVGQEKLLFTLSSESGNNAVHRAHFLDEVIKLVPDEITHFRKHLDTIEQPIGQGKVKMTFHDGTAAEADAVIGCDGIKSRTRAWMLGGDDTPGAAPVYTHKYAYRGLIPMQRAVDALGDDNARNSKMHLGQDGHILTFPVSKGQTMNVVAFYTNNDDWPDAQHLTKSTEKKHVYEDFKHFGPTVQKIIDMLEPNLDCWAIFDTGDHPMQAYNKGRVCCLGDAGHATSPHHGAGAGMCIEDTAIMAELLAEKTVHDAGIKGIEAAFQAFNDCRLERTQWLVQSSRRTGDLYEWRAEHVGRDIEKIHTECKERDEKIWNVKIDDLITEAKQHLRTLLS</sequence>
<accession>A0AAE1C647</accession>
<dbReference type="Gene3D" id="3.50.50.60">
    <property type="entry name" value="FAD/NAD(P)-binding domain"/>
    <property type="match status" value="1"/>
</dbReference>
<dbReference type="PRINTS" id="PR00420">
    <property type="entry name" value="RNGMNOXGNASE"/>
</dbReference>
<dbReference type="GO" id="GO:0071949">
    <property type="term" value="F:FAD binding"/>
    <property type="evidence" value="ECO:0007669"/>
    <property type="project" value="InterPro"/>
</dbReference>
<keyword evidence="4" id="KW-0472">Membrane</keyword>
<keyword evidence="4" id="KW-1133">Transmembrane helix</keyword>
<name>A0AAE1C647_9PEZI</name>
<proteinExistence type="predicted"/>
<dbReference type="FunFam" id="3.50.50.60:FF:000153">
    <property type="entry name" value="Salicylate hydroxylase, putative"/>
    <property type="match status" value="1"/>
</dbReference>
<dbReference type="GO" id="GO:0016491">
    <property type="term" value="F:oxidoreductase activity"/>
    <property type="evidence" value="ECO:0007669"/>
    <property type="project" value="UniProtKB-KW"/>
</dbReference>
<dbReference type="SUPFAM" id="SSF54373">
    <property type="entry name" value="FAD-linked reductases, C-terminal domain"/>
    <property type="match status" value="1"/>
</dbReference>
<dbReference type="GO" id="GO:0044550">
    <property type="term" value="P:secondary metabolite biosynthetic process"/>
    <property type="evidence" value="ECO:0007669"/>
    <property type="project" value="TreeGrafter"/>
</dbReference>
<reference evidence="6" key="1">
    <citation type="submission" date="2023-07" db="EMBL/GenBank/DDBJ databases">
        <title>Black Yeasts Isolated from many extreme environments.</title>
        <authorList>
            <person name="Coleine C."/>
            <person name="Stajich J.E."/>
            <person name="Selbmann L."/>
        </authorList>
    </citation>
    <scope>NUCLEOTIDE SEQUENCE</scope>
    <source>
        <strain evidence="6">CCFEE 5485</strain>
    </source>
</reference>
<dbReference type="InterPro" id="IPR051104">
    <property type="entry name" value="FAD_monoxygenase"/>
</dbReference>
<dbReference type="InterPro" id="IPR036188">
    <property type="entry name" value="FAD/NAD-bd_sf"/>
</dbReference>